<evidence type="ECO:0000256" key="10">
    <source>
        <dbReference type="ARBA" id="ARBA00022833"/>
    </source>
</evidence>
<dbReference type="GO" id="GO:0017061">
    <property type="term" value="F:S-methyl-5-thioadenosine phosphorylase activity"/>
    <property type="evidence" value="ECO:0007669"/>
    <property type="project" value="UniProtKB-EC"/>
</dbReference>
<evidence type="ECO:0000256" key="12">
    <source>
        <dbReference type="ARBA" id="ARBA00023008"/>
    </source>
</evidence>
<keyword evidence="9" id="KW-0378">Hydrolase</keyword>
<keyword evidence="12" id="KW-0186">Copper</keyword>
<comment type="function">
    <text evidence="4">Purine nucleoside enzyme that catalyzes the phosphorolysis of adenosine and inosine nucleosides, yielding D-ribose 1-phosphate and the respective free bases, adenine and hypoxanthine. Also catalyzes the phosphorolysis of S-methyl-5'-thioadenosine into adenine and S-methyl-5-thio-alpha-D-ribose 1-phosphate. Also has adenosine deaminase activity.</text>
</comment>
<sequence>MITTVALGDGVGAAFTGRAGGVSRPPYDSLNLGGAVGDDSAAVLGNRRRAAGALGVDPDRTVFMRQVHGADVAFAASPEIPGPADAVVTTVPGLALAVLVADCAPVLVADPVAGVVGAAHSGRPGTAAGVVPALVKAMCERGADPARMTAAIGPAACGRCYEVPAAMRDEVAAAVPAAYSTTSRGTPGLDIRAGVAEQLASAGVPEVGTDPRCTIEDTGLFSYRREGRTGRFAGYIWLKDDSHGDGA</sequence>
<dbReference type="Pfam" id="PF02578">
    <property type="entry name" value="Cu-oxidase_4"/>
    <property type="match status" value="1"/>
</dbReference>
<keyword evidence="10" id="KW-0862">Zinc</keyword>
<dbReference type="InterPro" id="IPR038371">
    <property type="entry name" value="Cu_polyphenol_OxRdtase_sf"/>
</dbReference>
<dbReference type="CDD" id="cd16833">
    <property type="entry name" value="YfiH"/>
    <property type="match status" value="1"/>
</dbReference>
<dbReference type="EMBL" id="JAAXPI010000056">
    <property type="protein sequence ID" value="NKZ07543.1"/>
    <property type="molecule type" value="Genomic_DNA"/>
</dbReference>
<dbReference type="InterPro" id="IPR011324">
    <property type="entry name" value="Cytotoxic_necrot_fac-like_cat"/>
</dbReference>
<dbReference type="PANTHER" id="PTHR30616:SF2">
    <property type="entry name" value="PURINE NUCLEOSIDE PHOSPHORYLASE LACC1"/>
    <property type="match status" value="1"/>
</dbReference>
<dbReference type="RefSeq" id="WP_067631109.1">
    <property type="nucleotide sequence ID" value="NZ_JAAXPI010000056.1"/>
</dbReference>
<evidence type="ECO:0000256" key="1">
    <source>
        <dbReference type="ARBA" id="ARBA00000553"/>
    </source>
</evidence>
<comment type="catalytic activity">
    <reaction evidence="13">
        <text>adenosine + H2O + H(+) = inosine + NH4(+)</text>
        <dbReference type="Rhea" id="RHEA:24408"/>
        <dbReference type="ChEBI" id="CHEBI:15377"/>
        <dbReference type="ChEBI" id="CHEBI:15378"/>
        <dbReference type="ChEBI" id="CHEBI:16335"/>
        <dbReference type="ChEBI" id="CHEBI:17596"/>
        <dbReference type="ChEBI" id="CHEBI:28938"/>
        <dbReference type="EC" id="3.5.4.4"/>
    </reaction>
    <physiologicalReaction direction="left-to-right" evidence="13">
        <dbReference type="Rhea" id="RHEA:24409"/>
    </physiologicalReaction>
</comment>
<dbReference type="Gene3D" id="3.60.140.10">
    <property type="entry name" value="CNF1/YfiH-like putative cysteine hydrolases"/>
    <property type="match status" value="1"/>
</dbReference>
<dbReference type="NCBIfam" id="TIGR00726">
    <property type="entry name" value="peptidoglycan editing factor PgeF"/>
    <property type="match status" value="1"/>
</dbReference>
<reference evidence="17 18" key="1">
    <citation type="submission" date="2020-04" db="EMBL/GenBank/DDBJ databases">
        <title>MicrobeNet Type strains.</title>
        <authorList>
            <person name="Nicholson A.C."/>
        </authorList>
    </citation>
    <scope>NUCLEOTIDE SEQUENCE [LARGE SCALE GENOMIC DNA]</scope>
    <source>
        <strain evidence="17 18">ATCC BAA-277</strain>
    </source>
</reference>
<comment type="cofactor">
    <cofactor evidence="3">
        <name>Cu(2+)</name>
        <dbReference type="ChEBI" id="CHEBI:29036"/>
    </cofactor>
</comment>
<keyword evidence="11" id="KW-0560">Oxidoreductase</keyword>
<comment type="subunit">
    <text evidence="6">Homodimer.</text>
</comment>
<dbReference type="GO" id="GO:0016787">
    <property type="term" value="F:hydrolase activity"/>
    <property type="evidence" value="ECO:0007669"/>
    <property type="project" value="UniProtKB-KW"/>
</dbReference>
<evidence type="ECO:0000256" key="5">
    <source>
        <dbReference type="ARBA" id="ARBA00007353"/>
    </source>
</evidence>
<comment type="catalytic activity">
    <reaction evidence="14">
        <text>adenosine + phosphate = alpha-D-ribose 1-phosphate + adenine</text>
        <dbReference type="Rhea" id="RHEA:27642"/>
        <dbReference type="ChEBI" id="CHEBI:16335"/>
        <dbReference type="ChEBI" id="CHEBI:16708"/>
        <dbReference type="ChEBI" id="CHEBI:43474"/>
        <dbReference type="ChEBI" id="CHEBI:57720"/>
        <dbReference type="EC" id="2.4.2.1"/>
    </reaction>
    <physiologicalReaction direction="left-to-right" evidence="14">
        <dbReference type="Rhea" id="RHEA:27643"/>
    </physiologicalReaction>
</comment>
<dbReference type="SUPFAM" id="SSF64438">
    <property type="entry name" value="CNF1/YfiH-like putative cysteine hydrolases"/>
    <property type="match status" value="1"/>
</dbReference>
<proteinExistence type="inferred from homology"/>
<comment type="similarity">
    <text evidence="5 16">Belongs to the purine nucleoside phosphorylase YfiH/LACC1 family.</text>
</comment>
<protein>
    <recommendedName>
        <fullName evidence="16">Purine nucleoside phosphorylase</fullName>
    </recommendedName>
</protein>
<evidence type="ECO:0000256" key="3">
    <source>
        <dbReference type="ARBA" id="ARBA00001973"/>
    </source>
</evidence>
<keyword evidence="18" id="KW-1185">Reference proteome</keyword>
<dbReference type="AlphaFoldDB" id="A0A846ZAW4"/>
<gene>
    <name evidence="17" type="primary">pgeF</name>
    <name evidence="17" type="ORF">HGB48_27990</name>
</gene>
<dbReference type="GO" id="GO:0005507">
    <property type="term" value="F:copper ion binding"/>
    <property type="evidence" value="ECO:0007669"/>
    <property type="project" value="TreeGrafter"/>
</dbReference>
<evidence type="ECO:0000256" key="7">
    <source>
        <dbReference type="ARBA" id="ARBA00022679"/>
    </source>
</evidence>
<evidence type="ECO:0000313" key="17">
    <source>
        <dbReference type="EMBL" id="NKZ07543.1"/>
    </source>
</evidence>
<name>A0A846ZAW4_9ACTN</name>
<dbReference type="InterPro" id="IPR003730">
    <property type="entry name" value="Cu_polyphenol_OxRdtase"/>
</dbReference>
<evidence type="ECO:0000256" key="16">
    <source>
        <dbReference type="RuleBase" id="RU361274"/>
    </source>
</evidence>
<evidence type="ECO:0000256" key="8">
    <source>
        <dbReference type="ARBA" id="ARBA00022723"/>
    </source>
</evidence>
<evidence type="ECO:0000256" key="6">
    <source>
        <dbReference type="ARBA" id="ARBA00011738"/>
    </source>
</evidence>
<comment type="cofactor">
    <cofactor evidence="2">
        <name>Zn(2+)</name>
        <dbReference type="ChEBI" id="CHEBI:29105"/>
    </cofactor>
</comment>
<dbReference type="PANTHER" id="PTHR30616">
    <property type="entry name" value="UNCHARACTERIZED PROTEIN YFIH"/>
    <property type="match status" value="1"/>
</dbReference>
<evidence type="ECO:0000256" key="11">
    <source>
        <dbReference type="ARBA" id="ARBA00023002"/>
    </source>
</evidence>
<evidence type="ECO:0000256" key="2">
    <source>
        <dbReference type="ARBA" id="ARBA00001947"/>
    </source>
</evidence>
<keyword evidence="7" id="KW-0808">Transferase</keyword>
<evidence type="ECO:0000256" key="13">
    <source>
        <dbReference type="ARBA" id="ARBA00047989"/>
    </source>
</evidence>
<accession>A0A846ZAW4</accession>
<comment type="caution">
    <text evidence="17">The sequence shown here is derived from an EMBL/GenBank/DDBJ whole genome shotgun (WGS) entry which is preliminary data.</text>
</comment>
<organism evidence="17 18">
    <name type="scientific">Actinomadura latina</name>
    <dbReference type="NCBI Taxonomy" id="163603"/>
    <lineage>
        <taxon>Bacteria</taxon>
        <taxon>Bacillati</taxon>
        <taxon>Actinomycetota</taxon>
        <taxon>Actinomycetes</taxon>
        <taxon>Streptosporangiales</taxon>
        <taxon>Thermomonosporaceae</taxon>
        <taxon>Actinomadura</taxon>
    </lineage>
</organism>
<evidence type="ECO:0000256" key="4">
    <source>
        <dbReference type="ARBA" id="ARBA00003215"/>
    </source>
</evidence>
<comment type="catalytic activity">
    <reaction evidence="15">
        <text>S-methyl-5'-thioadenosine + phosphate = 5-(methylsulfanyl)-alpha-D-ribose 1-phosphate + adenine</text>
        <dbReference type="Rhea" id="RHEA:11852"/>
        <dbReference type="ChEBI" id="CHEBI:16708"/>
        <dbReference type="ChEBI" id="CHEBI:17509"/>
        <dbReference type="ChEBI" id="CHEBI:43474"/>
        <dbReference type="ChEBI" id="CHEBI:58533"/>
        <dbReference type="EC" id="2.4.2.28"/>
    </reaction>
    <physiologicalReaction direction="left-to-right" evidence="15">
        <dbReference type="Rhea" id="RHEA:11853"/>
    </physiologicalReaction>
</comment>
<dbReference type="Proteomes" id="UP000579250">
    <property type="component" value="Unassembled WGS sequence"/>
</dbReference>
<dbReference type="FunFam" id="3.60.140.10:FF:000003">
    <property type="entry name" value="Polyphenol oxidase"/>
    <property type="match status" value="1"/>
</dbReference>
<evidence type="ECO:0000256" key="15">
    <source>
        <dbReference type="ARBA" id="ARBA00049893"/>
    </source>
</evidence>
<dbReference type="GO" id="GO:0016491">
    <property type="term" value="F:oxidoreductase activity"/>
    <property type="evidence" value="ECO:0007669"/>
    <property type="project" value="UniProtKB-KW"/>
</dbReference>
<keyword evidence="8" id="KW-0479">Metal-binding</keyword>
<evidence type="ECO:0000256" key="14">
    <source>
        <dbReference type="ARBA" id="ARBA00048968"/>
    </source>
</evidence>
<evidence type="ECO:0000256" key="9">
    <source>
        <dbReference type="ARBA" id="ARBA00022801"/>
    </source>
</evidence>
<comment type="catalytic activity">
    <reaction evidence="1">
        <text>inosine + phosphate = alpha-D-ribose 1-phosphate + hypoxanthine</text>
        <dbReference type="Rhea" id="RHEA:27646"/>
        <dbReference type="ChEBI" id="CHEBI:17368"/>
        <dbReference type="ChEBI" id="CHEBI:17596"/>
        <dbReference type="ChEBI" id="CHEBI:43474"/>
        <dbReference type="ChEBI" id="CHEBI:57720"/>
        <dbReference type="EC" id="2.4.2.1"/>
    </reaction>
    <physiologicalReaction direction="left-to-right" evidence="1">
        <dbReference type="Rhea" id="RHEA:27647"/>
    </physiologicalReaction>
</comment>
<evidence type="ECO:0000313" key="18">
    <source>
        <dbReference type="Proteomes" id="UP000579250"/>
    </source>
</evidence>